<comment type="function">
    <text evidence="8">Catalyzes the complex heterocyclic radical-mediated conversion of 6-carboxy-5,6,7,8-tetrahydropterin (CPH4) to 7-carboxy-7-deazaguanine (CDG), a step common to the biosynthetic pathways of all 7-deazapurine-containing compounds.</text>
</comment>
<dbReference type="PANTHER" id="PTHR42836">
    <property type="entry name" value="7-CARBOXY-7-DEAZAGUANINE SYNTHASE"/>
    <property type="match status" value="1"/>
</dbReference>
<keyword evidence="10" id="KW-1185">Reference proteome</keyword>
<dbReference type="AlphaFoldDB" id="A0A7J0BV43"/>
<evidence type="ECO:0000256" key="4">
    <source>
        <dbReference type="ARBA" id="ARBA00022842"/>
    </source>
</evidence>
<comment type="caution">
    <text evidence="8">Lacks conserved residue(s) required for the propagation of feature annotation.</text>
</comment>
<keyword evidence="7 8" id="KW-0456">Lyase</keyword>
<dbReference type="GO" id="GO:0000287">
    <property type="term" value="F:magnesium ion binding"/>
    <property type="evidence" value="ECO:0007669"/>
    <property type="project" value="UniProtKB-UniRule"/>
</dbReference>
<evidence type="ECO:0000256" key="6">
    <source>
        <dbReference type="ARBA" id="ARBA00023014"/>
    </source>
</evidence>
<evidence type="ECO:0000256" key="1">
    <source>
        <dbReference type="ARBA" id="ARBA00022485"/>
    </source>
</evidence>
<evidence type="ECO:0000256" key="5">
    <source>
        <dbReference type="ARBA" id="ARBA00023004"/>
    </source>
</evidence>
<keyword evidence="6 8" id="KW-0411">Iron-sulfur</keyword>
<dbReference type="GO" id="GO:0016840">
    <property type="term" value="F:carbon-nitrogen lyase activity"/>
    <property type="evidence" value="ECO:0007669"/>
    <property type="project" value="UniProtKB-UniRule"/>
</dbReference>
<dbReference type="InterPro" id="IPR058240">
    <property type="entry name" value="rSAM_sf"/>
</dbReference>
<comment type="cofactor">
    <cofactor evidence="8">
        <name>S-adenosyl-L-methionine</name>
        <dbReference type="ChEBI" id="CHEBI:59789"/>
    </cofactor>
    <text evidence="8">Binds 1 S-adenosyl-L-methionine per subunit.</text>
</comment>
<feature type="binding site" evidence="8">
    <location>
        <position position="18"/>
    </location>
    <ligand>
        <name>[4Fe-4S] cluster</name>
        <dbReference type="ChEBI" id="CHEBI:49883"/>
        <note>4Fe-4S-S-AdoMet</note>
    </ligand>
</feature>
<keyword evidence="3 8" id="KW-0479">Metal-binding</keyword>
<dbReference type="InterPro" id="IPR007197">
    <property type="entry name" value="rSAM"/>
</dbReference>
<dbReference type="UniPathway" id="UPA00391"/>
<accession>A0A7J0BV43</accession>
<feature type="binding site" evidence="8">
    <location>
        <begin position="100"/>
        <end position="102"/>
    </location>
    <ligand>
        <name>S-adenosyl-L-methionine</name>
        <dbReference type="ChEBI" id="CHEBI:59789"/>
    </ligand>
</feature>
<dbReference type="PANTHER" id="PTHR42836:SF1">
    <property type="entry name" value="7-CARBOXY-7-DEAZAGUANINE SYNTHASE"/>
    <property type="match status" value="1"/>
</dbReference>
<keyword evidence="4 8" id="KW-0460">Magnesium</keyword>
<proteinExistence type="inferred from homology"/>
<keyword evidence="1 8" id="KW-0004">4Fe-4S</keyword>
<evidence type="ECO:0000256" key="8">
    <source>
        <dbReference type="HAMAP-Rule" id="MF_00917"/>
    </source>
</evidence>
<feature type="binding site" evidence="8">
    <location>
        <position position="23"/>
    </location>
    <ligand>
        <name>Mg(2+)</name>
        <dbReference type="ChEBI" id="CHEBI:18420"/>
    </ligand>
</feature>
<dbReference type="GO" id="GO:0008616">
    <property type="term" value="P:tRNA queuosine(34) biosynthetic process"/>
    <property type="evidence" value="ECO:0007669"/>
    <property type="project" value="UniProtKB-UniRule"/>
</dbReference>
<feature type="binding site" evidence="8">
    <location>
        <begin position="20"/>
        <end position="22"/>
    </location>
    <ligand>
        <name>S-adenosyl-L-methionine</name>
        <dbReference type="ChEBI" id="CHEBI:59789"/>
    </ligand>
</feature>
<name>A0A7J0BV43_9BACT</name>
<dbReference type="Gene3D" id="3.20.20.70">
    <property type="entry name" value="Aldolase class I"/>
    <property type="match status" value="1"/>
</dbReference>
<dbReference type="GO" id="GO:0051539">
    <property type="term" value="F:4 iron, 4 sulfur cluster binding"/>
    <property type="evidence" value="ECO:0007669"/>
    <property type="project" value="UniProtKB-UniRule"/>
</dbReference>
<dbReference type="InterPro" id="IPR024924">
    <property type="entry name" value="7-CO-7-deazaguanine_synth-like"/>
</dbReference>
<comment type="caution">
    <text evidence="9">The sequence shown here is derived from an EMBL/GenBank/DDBJ whole genome shotgun (WGS) entry which is preliminary data.</text>
</comment>
<feature type="binding site" evidence="8">
    <location>
        <position position="21"/>
    </location>
    <ligand>
        <name>[4Fe-4S] cluster</name>
        <dbReference type="ChEBI" id="CHEBI:49883"/>
        <note>4Fe-4S-S-AdoMet</note>
    </ligand>
</feature>
<evidence type="ECO:0000313" key="9">
    <source>
        <dbReference type="EMBL" id="GFM36884.1"/>
    </source>
</evidence>
<evidence type="ECO:0000256" key="3">
    <source>
        <dbReference type="ARBA" id="ARBA00022723"/>
    </source>
</evidence>
<sequence>MGQPAVFVRLAGCVPPFCPWCDTPHALGGGTPMTPRDVAREVAAHPHGLVVITGGEPFLQWRTGLSELAGLLEDAGRRVQYETSAKAGIPEACGGYVVCSPKFLPAPPLWDENLKRADAFKFVVDDDIAPVLDFLEAGRAHRDIAPGAVWLMPKGATREEQMTRMERVWEWCVRYGFNFSPRLHVLTYGARRGV</sequence>
<evidence type="ECO:0000256" key="2">
    <source>
        <dbReference type="ARBA" id="ARBA00022691"/>
    </source>
</evidence>
<comment type="subunit">
    <text evidence="8">Homodimer.</text>
</comment>
<keyword evidence="2 8" id="KW-0949">S-adenosyl-L-methionine</keyword>
<feature type="binding site" evidence="8">
    <location>
        <position position="53"/>
    </location>
    <ligand>
        <name>substrate</name>
    </ligand>
</feature>
<feature type="binding site" evidence="8">
    <location>
        <position position="9"/>
    </location>
    <ligand>
        <name>substrate</name>
    </ligand>
</feature>
<dbReference type="HAMAP" id="MF_00917">
    <property type="entry name" value="QueE"/>
    <property type="match status" value="1"/>
</dbReference>
<evidence type="ECO:0000256" key="7">
    <source>
        <dbReference type="ARBA" id="ARBA00023239"/>
    </source>
</evidence>
<dbReference type="SFLD" id="SFLDS00029">
    <property type="entry name" value="Radical_SAM"/>
    <property type="match status" value="1"/>
</dbReference>
<comment type="pathway">
    <text evidence="8">Purine metabolism; 7-cyano-7-deazaguanine biosynthesis.</text>
</comment>
<gene>
    <name evidence="8" type="primary">queE</name>
    <name evidence="9" type="ORF">DSM19430T_15680</name>
</gene>
<reference evidence="9 10" key="1">
    <citation type="submission" date="2020-05" db="EMBL/GenBank/DDBJ databases">
        <title>Draft genome sequence of Desulfovibrio psychrotolerans JS1T.</title>
        <authorList>
            <person name="Ueno A."/>
            <person name="Tamazawa S."/>
            <person name="Tamamura S."/>
            <person name="Murakami T."/>
            <person name="Kiyama T."/>
            <person name="Inomata H."/>
            <person name="Amano Y."/>
            <person name="Miyakawa K."/>
            <person name="Tamaki H."/>
            <person name="Naganuma T."/>
            <person name="Kaneko K."/>
        </authorList>
    </citation>
    <scope>NUCLEOTIDE SEQUENCE [LARGE SCALE GENOMIC DNA]</scope>
    <source>
        <strain evidence="9 10">JS1</strain>
    </source>
</reference>
<dbReference type="SUPFAM" id="SSF102114">
    <property type="entry name" value="Radical SAM enzymes"/>
    <property type="match status" value="1"/>
</dbReference>
<keyword evidence="5 8" id="KW-0408">Iron</keyword>
<comment type="cofactor">
    <cofactor evidence="8">
        <name>Mg(2+)</name>
        <dbReference type="ChEBI" id="CHEBI:18420"/>
    </cofactor>
</comment>
<organism evidence="9 10">
    <name type="scientific">Desulfovibrio psychrotolerans</name>
    <dbReference type="NCBI Taxonomy" id="415242"/>
    <lineage>
        <taxon>Bacteria</taxon>
        <taxon>Pseudomonadati</taxon>
        <taxon>Thermodesulfobacteriota</taxon>
        <taxon>Desulfovibrionia</taxon>
        <taxon>Desulfovibrionales</taxon>
        <taxon>Desulfovibrionaceae</taxon>
        <taxon>Desulfovibrio</taxon>
    </lineage>
</organism>
<protein>
    <recommendedName>
        <fullName evidence="8">7-carboxy-7-deazaguanine synthase</fullName>
        <shortName evidence="8">CDG synthase</shortName>
        <ecNumber evidence="8">4.3.99.3</ecNumber>
    </recommendedName>
    <alternativeName>
        <fullName evidence="8">Queuosine biosynthesis protein QueE</fullName>
    </alternativeName>
</protein>
<feature type="binding site" evidence="8">
    <location>
        <position position="55"/>
    </location>
    <ligand>
        <name>S-adenosyl-L-methionine</name>
        <dbReference type="ChEBI" id="CHEBI:59789"/>
    </ligand>
</feature>
<dbReference type="EC" id="4.3.99.3" evidence="8"/>
<feature type="binding site" evidence="8">
    <location>
        <position position="13"/>
    </location>
    <ligand>
        <name>[4Fe-4S] cluster</name>
        <dbReference type="ChEBI" id="CHEBI:49883"/>
        <note>4Fe-4S-S-AdoMet</note>
    </ligand>
</feature>
<dbReference type="GO" id="GO:1904047">
    <property type="term" value="F:S-adenosyl-L-methionine binding"/>
    <property type="evidence" value="ECO:0007669"/>
    <property type="project" value="UniProtKB-UniRule"/>
</dbReference>
<comment type="similarity">
    <text evidence="8">Belongs to the radical SAM superfamily. 7-carboxy-7-deazaguanine synthase family.</text>
</comment>
<comment type="cofactor">
    <cofactor evidence="8">
        <name>[4Fe-4S] cluster</name>
        <dbReference type="ChEBI" id="CHEBI:49883"/>
    </cofactor>
    <text evidence="8">Binds 1 [4Fe-4S] cluster. The cluster is coordinated with 3 cysteines and an exchangeable S-adenosyl-L-methionine.</text>
</comment>
<dbReference type="InterPro" id="IPR013785">
    <property type="entry name" value="Aldolase_TIM"/>
</dbReference>
<dbReference type="Proteomes" id="UP000503820">
    <property type="component" value="Unassembled WGS sequence"/>
</dbReference>
<keyword evidence="8" id="KW-0671">Queuosine biosynthesis</keyword>
<comment type="catalytic activity">
    <reaction evidence="8">
        <text>6-carboxy-5,6,7,8-tetrahydropterin + H(+) = 7-carboxy-7-carbaguanine + NH4(+)</text>
        <dbReference type="Rhea" id="RHEA:27974"/>
        <dbReference type="ChEBI" id="CHEBI:15378"/>
        <dbReference type="ChEBI" id="CHEBI:28938"/>
        <dbReference type="ChEBI" id="CHEBI:61032"/>
        <dbReference type="ChEBI" id="CHEBI:61036"/>
        <dbReference type="EC" id="4.3.99.3"/>
    </reaction>
</comment>
<evidence type="ECO:0000313" key="10">
    <source>
        <dbReference type="Proteomes" id="UP000503820"/>
    </source>
</evidence>
<dbReference type="EMBL" id="BLVP01000007">
    <property type="protein sequence ID" value="GFM36884.1"/>
    <property type="molecule type" value="Genomic_DNA"/>
</dbReference>